<evidence type="ECO:0000313" key="2">
    <source>
        <dbReference type="EMBL" id="GGN09723.1"/>
    </source>
</evidence>
<dbReference type="EMBL" id="BMNZ01000012">
    <property type="protein sequence ID" value="GGN09723.1"/>
    <property type="molecule type" value="Genomic_DNA"/>
</dbReference>
<feature type="transmembrane region" description="Helical" evidence="1">
    <location>
        <begin position="459"/>
        <end position="477"/>
    </location>
</feature>
<proteinExistence type="predicted"/>
<feature type="transmembrane region" description="Helical" evidence="1">
    <location>
        <begin position="286"/>
        <end position="305"/>
    </location>
</feature>
<comment type="caution">
    <text evidence="2">The sequence shown here is derived from an EMBL/GenBank/DDBJ whole genome shotgun (WGS) entry which is preliminary data.</text>
</comment>
<keyword evidence="3" id="KW-1185">Reference proteome</keyword>
<keyword evidence="1" id="KW-0812">Transmembrane</keyword>
<gene>
    <name evidence="2" type="ORF">GCM10009721_42030</name>
</gene>
<protein>
    <recommendedName>
        <fullName evidence="4">Integral membrane protein</fullName>
    </recommendedName>
</protein>
<keyword evidence="1" id="KW-0472">Membrane</keyword>
<name>A0ABQ2IFM4_9MICO</name>
<feature type="transmembrane region" description="Helical" evidence="1">
    <location>
        <begin position="350"/>
        <end position="369"/>
    </location>
</feature>
<accession>A0ABQ2IFM4</accession>
<dbReference type="Proteomes" id="UP000623461">
    <property type="component" value="Unassembled WGS sequence"/>
</dbReference>
<feature type="transmembrane region" description="Helical" evidence="1">
    <location>
        <begin position="489"/>
        <end position="510"/>
    </location>
</feature>
<feature type="transmembrane region" description="Helical" evidence="1">
    <location>
        <begin position="420"/>
        <end position="439"/>
    </location>
</feature>
<feature type="transmembrane region" description="Helical" evidence="1">
    <location>
        <begin position="94"/>
        <end position="112"/>
    </location>
</feature>
<feature type="transmembrane region" description="Helical" evidence="1">
    <location>
        <begin position="70"/>
        <end position="87"/>
    </location>
</feature>
<organism evidence="2 3">
    <name type="scientific">Terrabacter tumescens</name>
    <dbReference type="NCBI Taxonomy" id="60443"/>
    <lineage>
        <taxon>Bacteria</taxon>
        <taxon>Bacillati</taxon>
        <taxon>Actinomycetota</taxon>
        <taxon>Actinomycetes</taxon>
        <taxon>Micrococcales</taxon>
        <taxon>Intrasporangiaceae</taxon>
        <taxon>Terrabacter</taxon>
    </lineage>
</organism>
<feature type="transmembrane region" description="Helical" evidence="1">
    <location>
        <begin position="118"/>
        <end position="138"/>
    </location>
</feature>
<feature type="transmembrane region" description="Helical" evidence="1">
    <location>
        <begin position="381"/>
        <end position="400"/>
    </location>
</feature>
<feature type="transmembrane region" description="Helical" evidence="1">
    <location>
        <begin position="253"/>
        <end position="274"/>
    </location>
</feature>
<evidence type="ECO:0008006" key="4">
    <source>
        <dbReference type="Google" id="ProtNLM"/>
    </source>
</evidence>
<evidence type="ECO:0000313" key="3">
    <source>
        <dbReference type="Proteomes" id="UP000623461"/>
    </source>
</evidence>
<reference evidence="3" key="1">
    <citation type="journal article" date="2019" name="Int. J. Syst. Evol. Microbiol.">
        <title>The Global Catalogue of Microorganisms (GCM) 10K type strain sequencing project: providing services to taxonomists for standard genome sequencing and annotation.</title>
        <authorList>
            <consortium name="The Broad Institute Genomics Platform"/>
            <consortium name="The Broad Institute Genome Sequencing Center for Infectious Disease"/>
            <person name="Wu L."/>
            <person name="Ma J."/>
        </authorList>
    </citation>
    <scope>NUCLEOTIDE SEQUENCE [LARGE SCALE GENOMIC DNA]</scope>
    <source>
        <strain evidence="3">JCM 1365</strain>
    </source>
</reference>
<sequence length="668" mass="70913">MGHGGQGRHRAVLDVDTHRGLAAMHEVGAHDPLRIIPVRANARRGAFAGTAALAVGTLVTVARAQGMIDGFAAALLAALALLALPVGRTLSERVFLLGTCALGWNCMLWWIPLPEGRVTGVLAVVSAAAVGWFVWALVPRRSTKRRLLPVTAWPDLLPPVAALVSMAVLTFAYLRVDNTSQLAALLPAWDNSEHYAMFASIWNNGVTQEMLPKPPGDQLPYSGYPQAFHATVTSVSALLWPGSASDSASLVSLYSHACLVVVGAASMVLVAGLTSIPAARRRMTSTMALAVALISVFSLGPGLVLHLSGFTAFWLPCVLTSCSIFIAVQWTSMNQTVHGIAMLGTTVAVAHGWILLLTMSLPVFASAILTMPLKPLAKQPVRGIALLGVTAVAGLAVLRAKSMVAGQQLSYLATPGAIEAPNLLATAVIAAAASIAITYGRSPVIERFRAKARFLRTNLLLYAIVSCMLTASLVAYIQIRHSNFPSYYFWKYLAGFELFSCTLLIAVLATTPKRNLAAMRFSPNIRPVAGACAILISALAGTLPSGSPAARLQAHTAAAQRLTPVAAALLHNSTRSGGCTPMVFSTSPSIMDPMNAQQWYLALRGGWTVRANEMARELHRDSNGTDDGQLAVSNWLARHPGCLLVSPSQKNALSASLRPAERSRLLRW</sequence>
<feature type="transmembrane region" description="Helical" evidence="1">
    <location>
        <begin position="312"/>
        <end position="330"/>
    </location>
</feature>
<feature type="transmembrane region" description="Helical" evidence="1">
    <location>
        <begin position="45"/>
        <end position="64"/>
    </location>
</feature>
<keyword evidence="1" id="KW-1133">Transmembrane helix</keyword>
<evidence type="ECO:0000256" key="1">
    <source>
        <dbReference type="SAM" id="Phobius"/>
    </source>
</evidence>